<sequence>MLGGTHKIEFVIDQGQADFDKLVFDKLAESSSEPVTTVERLAA</sequence>
<dbReference type="HOGENOM" id="CLU_3231130_0_0_7"/>
<name>W4MBK8_9BACT</name>
<reference evidence="1 2" key="1">
    <citation type="journal article" date="2014" name="Nature">
        <title>An environmental bacterial taxon with a large and distinct metabolic repertoire.</title>
        <authorList>
            <person name="Wilson M.C."/>
            <person name="Mori T."/>
            <person name="Ruckert C."/>
            <person name="Uria A.R."/>
            <person name="Helf M.J."/>
            <person name="Takada K."/>
            <person name="Gernert C."/>
            <person name="Steffens U.A."/>
            <person name="Heycke N."/>
            <person name="Schmitt S."/>
            <person name="Rinke C."/>
            <person name="Helfrich E.J."/>
            <person name="Brachmann A.O."/>
            <person name="Gurgui C."/>
            <person name="Wakimoto T."/>
            <person name="Kracht M."/>
            <person name="Crusemann M."/>
            <person name="Hentschel U."/>
            <person name="Abe I."/>
            <person name="Matsunaga S."/>
            <person name="Kalinowski J."/>
            <person name="Takeyama H."/>
            <person name="Piel J."/>
        </authorList>
    </citation>
    <scope>NUCLEOTIDE SEQUENCE [LARGE SCALE GENOMIC DNA]</scope>
    <source>
        <strain evidence="2">TSY2</strain>
    </source>
</reference>
<comment type="caution">
    <text evidence="1">The sequence shown here is derived from an EMBL/GenBank/DDBJ whole genome shotgun (WGS) entry which is preliminary data.</text>
</comment>
<dbReference type="EMBL" id="AZHX01000421">
    <property type="protein sequence ID" value="ETX07580.1"/>
    <property type="molecule type" value="Genomic_DNA"/>
</dbReference>
<protein>
    <submittedName>
        <fullName evidence="1">Uncharacterized protein</fullName>
    </submittedName>
</protein>
<evidence type="ECO:0000313" key="1">
    <source>
        <dbReference type="EMBL" id="ETX07580.1"/>
    </source>
</evidence>
<evidence type="ECO:0000313" key="2">
    <source>
        <dbReference type="Proteomes" id="UP000019140"/>
    </source>
</evidence>
<dbReference type="AlphaFoldDB" id="W4MBK8"/>
<organism evidence="1 2">
    <name type="scientific">Candidatus Entotheonella gemina</name>
    <dbReference type="NCBI Taxonomy" id="1429439"/>
    <lineage>
        <taxon>Bacteria</taxon>
        <taxon>Pseudomonadati</taxon>
        <taxon>Nitrospinota/Tectimicrobiota group</taxon>
        <taxon>Candidatus Tectimicrobiota</taxon>
        <taxon>Candidatus Entotheonellia</taxon>
        <taxon>Candidatus Entotheonellales</taxon>
        <taxon>Candidatus Entotheonellaceae</taxon>
        <taxon>Candidatus Entotheonella</taxon>
    </lineage>
</organism>
<dbReference type="Proteomes" id="UP000019140">
    <property type="component" value="Unassembled WGS sequence"/>
</dbReference>
<proteinExistence type="predicted"/>
<gene>
    <name evidence="1" type="ORF">ETSY2_10385</name>
</gene>
<accession>W4MBK8</accession>
<keyword evidence="2" id="KW-1185">Reference proteome</keyword>